<gene>
    <name evidence="2" type="ORF">TsocGM_07855</name>
</gene>
<dbReference type="RefSeq" id="WP_126724758.1">
    <property type="nucleotide sequence ID" value="NZ_RYZH01000012.1"/>
</dbReference>
<accession>A0A432MLE7</accession>
<proteinExistence type="predicted"/>
<dbReference type="OrthoDB" id="302930at2"/>
<name>A0A432MLE7_9BACT</name>
<keyword evidence="1" id="KW-0472">Membrane</keyword>
<reference evidence="2 3" key="1">
    <citation type="submission" date="2018-12" db="EMBL/GenBank/DDBJ databases">
        <authorList>
            <person name="Toschakov S.V."/>
        </authorList>
    </citation>
    <scope>NUCLEOTIDE SEQUENCE [LARGE SCALE GENOMIC DNA]</scope>
    <source>
        <strain evidence="2 3">GM2012</strain>
    </source>
</reference>
<evidence type="ECO:0000313" key="2">
    <source>
        <dbReference type="EMBL" id="RUL88243.1"/>
    </source>
</evidence>
<keyword evidence="1" id="KW-0812">Transmembrane</keyword>
<keyword evidence="3" id="KW-1185">Reference proteome</keyword>
<protein>
    <submittedName>
        <fullName evidence="2">Uncharacterized protein</fullName>
    </submittedName>
</protein>
<evidence type="ECO:0000313" key="3">
    <source>
        <dbReference type="Proteomes" id="UP000280296"/>
    </source>
</evidence>
<sequence>MHAILIALAACGQSPELDADPFLRVIRGLHDDIADVSLVYEAVIEVRGPGQSADRDEIQGTYVYRSDGASVIDSFTHSSAAGAAFTHRRYALLEGRLEETYDSPDLMGVPLPVITGSGSGGVLNMPGSPHRILYLWYFAPSENLTMEGFENLGWEEIDGHRCLHVRLQRHPGSRTTSISFWIDLERGGHPLRMEMHDDGKLLSRVDQIRLNSFNVNGTEYWLPVHGVQETYWDGKTYHDEPTVRETYDVVRSSVRFNQNPPDHIFTAEGAPKKPADPGLRALDDDFQRQVAQAKSAPMPRTDPDSVQENLDRRLAEAERQAEMVEASSAARRVWGPGRLSRIGLAVFGIVAIGVALTLAIRRSV</sequence>
<reference evidence="2 3" key="2">
    <citation type="submission" date="2019-01" db="EMBL/GenBank/DDBJ databases">
        <title>Tautonia sociabilis, a novel thermotolerant planctomycete of Isosphaeraceae family, isolated from a 4000 m deep subterranean habitat.</title>
        <authorList>
            <person name="Kovaleva O.L."/>
            <person name="Elcheninov A.G."/>
            <person name="Van Heerden E."/>
            <person name="Toshchakov S.V."/>
            <person name="Novikov A."/>
            <person name="Bonch-Osmolovskaya E.A."/>
            <person name="Kublanov I.V."/>
        </authorList>
    </citation>
    <scope>NUCLEOTIDE SEQUENCE [LARGE SCALE GENOMIC DNA]</scope>
    <source>
        <strain evidence="2 3">GM2012</strain>
    </source>
</reference>
<dbReference type="Proteomes" id="UP000280296">
    <property type="component" value="Unassembled WGS sequence"/>
</dbReference>
<comment type="caution">
    <text evidence="2">The sequence shown here is derived from an EMBL/GenBank/DDBJ whole genome shotgun (WGS) entry which is preliminary data.</text>
</comment>
<dbReference type="Gene3D" id="2.50.20.10">
    <property type="entry name" value="Lipoprotein localisation LolA/LolB/LppX"/>
    <property type="match status" value="1"/>
</dbReference>
<dbReference type="AlphaFoldDB" id="A0A432MLE7"/>
<keyword evidence="1" id="KW-1133">Transmembrane helix</keyword>
<dbReference type="EMBL" id="RYZH01000012">
    <property type="protein sequence ID" value="RUL88243.1"/>
    <property type="molecule type" value="Genomic_DNA"/>
</dbReference>
<feature type="transmembrane region" description="Helical" evidence="1">
    <location>
        <begin position="342"/>
        <end position="360"/>
    </location>
</feature>
<evidence type="ECO:0000256" key="1">
    <source>
        <dbReference type="SAM" id="Phobius"/>
    </source>
</evidence>
<organism evidence="2 3">
    <name type="scientific">Tautonia sociabilis</name>
    <dbReference type="NCBI Taxonomy" id="2080755"/>
    <lineage>
        <taxon>Bacteria</taxon>
        <taxon>Pseudomonadati</taxon>
        <taxon>Planctomycetota</taxon>
        <taxon>Planctomycetia</taxon>
        <taxon>Isosphaerales</taxon>
        <taxon>Isosphaeraceae</taxon>
        <taxon>Tautonia</taxon>
    </lineage>
</organism>